<accession>A0A5J5ECW4</accession>
<organism evidence="1 2">
    <name type="scientific">Sphaerosporella brunnea</name>
    <dbReference type="NCBI Taxonomy" id="1250544"/>
    <lineage>
        <taxon>Eukaryota</taxon>
        <taxon>Fungi</taxon>
        <taxon>Dikarya</taxon>
        <taxon>Ascomycota</taxon>
        <taxon>Pezizomycotina</taxon>
        <taxon>Pezizomycetes</taxon>
        <taxon>Pezizales</taxon>
        <taxon>Pyronemataceae</taxon>
        <taxon>Sphaerosporella</taxon>
    </lineage>
</organism>
<feature type="non-terminal residue" evidence="1">
    <location>
        <position position="96"/>
    </location>
</feature>
<dbReference type="Proteomes" id="UP000326924">
    <property type="component" value="Unassembled WGS sequence"/>
</dbReference>
<evidence type="ECO:0000313" key="1">
    <source>
        <dbReference type="EMBL" id="KAA8893071.1"/>
    </source>
</evidence>
<dbReference type="SUPFAM" id="SSF46689">
    <property type="entry name" value="Homeodomain-like"/>
    <property type="match status" value="1"/>
</dbReference>
<dbReference type="EMBL" id="VXIS01000510">
    <property type="protein sequence ID" value="KAA8893071.1"/>
    <property type="molecule type" value="Genomic_DNA"/>
</dbReference>
<dbReference type="Pfam" id="PF13384">
    <property type="entry name" value="HTH_23"/>
    <property type="match status" value="1"/>
</dbReference>
<dbReference type="InterPro" id="IPR009057">
    <property type="entry name" value="Homeodomain-like_sf"/>
</dbReference>
<dbReference type="AlphaFoldDB" id="A0A5J5ECW4"/>
<dbReference type="OrthoDB" id="3264182at2759"/>
<sequence length="96" mass="10945">MYRYIACEIKELIIIGLGEGIKAKDAAKLFCCSERTIRQVRQNYREYGSVAPPRHAPSGRPRVFDRQAVDYLLEVLSAQPDIFLDELQAMLLATQD</sequence>
<keyword evidence="2" id="KW-1185">Reference proteome</keyword>
<name>A0A5J5ECW4_9PEZI</name>
<dbReference type="InParanoid" id="A0A5J5ECW4"/>
<gene>
    <name evidence="1" type="ORF">FN846DRAFT_788453</name>
</gene>
<protein>
    <submittedName>
        <fullName evidence="1">Uncharacterized protein</fullName>
    </submittedName>
</protein>
<comment type="caution">
    <text evidence="1">The sequence shown here is derived from an EMBL/GenBank/DDBJ whole genome shotgun (WGS) entry which is preliminary data.</text>
</comment>
<reference evidence="1 2" key="1">
    <citation type="submission" date="2019-09" db="EMBL/GenBank/DDBJ databases">
        <title>Draft genome of the ectomycorrhizal ascomycete Sphaerosporella brunnea.</title>
        <authorList>
            <consortium name="DOE Joint Genome Institute"/>
            <person name="Benucci G.M."/>
            <person name="Marozzi G."/>
            <person name="Antonielli L."/>
            <person name="Sanchez S."/>
            <person name="Marco P."/>
            <person name="Wang X."/>
            <person name="Falini L.B."/>
            <person name="Barry K."/>
            <person name="Haridas S."/>
            <person name="Lipzen A."/>
            <person name="Labutti K."/>
            <person name="Grigoriev I.V."/>
            <person name="Murat C."/>
            <person name="Martin F."/>
            <person name="Albertini E."/>
            <person name="Donnini D."/>
            <person name="Bonito G."/>
        </authorList>
    </citation>
    <scope>NUCLEOTIDE SEQUENCE [LARGE SCALE GENOMIC DNA]</scope>
    <source>
        <strain evidence="1 2">Sb_GMNB300</strain>
    </source>
</reference>
<proteinExistence type="predicted"/>
<evidence type="ECO:0000313" key="2">
    <source>
        <dbReference type="Proteomes" id="UP000326924"/>
    </source>
</evidence>